<dbReference type="SUPFAM" id="SSF50022">
    <property type="entry name" value="ISP domain"/>
    <property type="match status" value="1"/>
</dbReference>
<dbReference type="PANTHER" id="PTHR43756:SF5">
    <property type="entry name" value="CHOLINE MONOOXYGENASE, CHLOROPLASTIC"/>
    <property type="match status" value="1"/>
</dbReference>
<reference evidence="8" key="1">
    <citation type="submission" date="2018-05" db="EMBL/GenBank/DDBJ databases">
        <authorList>
            <person name="Lanie J.A."/>
            <person name="Ng W.-L."/>
            <person name="Kazmierczak K.M."/>
            <person name="Andrzejewski T.M."/>
            <person name="Davidsen T.M."/>
            <person name="Wayne K.J."/>
            <person name="Tettelin H."/>
            <person name="Glass J.I."/>
            <person name="Rusch D."/>
            <person name="Podicherti R."/>
            <person name="Tsui H.-C.T."/>
            <person name="Winkler M.E."/>
        </authorList>
    </citation>
    <scope>NUCLEOTIDE SEQUENCE</scope>
</reference>
<name>A0A381W425_9ZZZZ</name>
<proteinExistence type="predicted"/>
<dbReference type="PRINTS" id="PR00090">
    <property type="entry name" value="RNGDIOXGNASE"/>
</dbReference>
<dbReference type="Pfam" id="PF00848">
    <property type="entry name" value="Ring_hydroxyl_A"/>
    <property type="match status" value="1"/>
</dbReference>
<dbReference type="InterPro" id="IPR036922">
    <property type="entry name" value="Rieske_2Fe-2S_sf"/>
</dbReference>
<dbReference type="GO" id="GO:0016491">
    <property type="term" value="F:oxidoreductase activity"/>
    <property type="evidence" value="ECO:0007669"/>
    <property type="project" value="UniProtKB-KW"/>
</dbReference>
<organism evidence="8">
    <name type="scientific">marine metagenome</name>
    <dbReference type="NCBI Taxonomy" id="408172"/>
    <lineage>
        <taxon>unclassified sequences</taxon>
        <taxon>metagenomes</taxon>
        <taxon>ecological metagenomes</taxon>
    </lineage>
</organism>
<keyword evidence="2" id="KW-0001">2Fe-2S</keyword>
<dbReference type="InterPro" id="IPR017941">
    <property type="entry name" value="Rieske_2Fe-2S"/>
</dbReference>
<dbReference type="InterPro" id="IPR015879">
    <property type="entry name" value="Ring_hydroxy_dOase_asu_C_dom"/>
</dbReference>
<keyword evidence="3" id="KW-0479">Metal-binding</keyword>
<keyword evidence="5" id="KW-0408">Iron</keyword>
<keyword evidence="4" id="KW-0560">Oxidoreductase</keyword>
<accession>A0A381W425</accession>
<gene>
    <name evidence="8" type="ORF">METZ01_LOCUS99511</name>
</gene>
<dbReference type="Gene3D" id="2.102.10.10">
    <property type="entry name" value="Rieske [2Fe-2S] iron-sulphur domain"/>
    <property type="match status" value="1"/>
</dbReference>
<dbReference type="Pfam" id="PF00355">
    <property type="entry name" value="Rieske"/>
    <property type="match status" value="1"/>
</dbReference>
<dbReference type="GO" id="GO:0005506">
    <property type="term" value="F:iron ion binding"/>
    <property type="evidence" value="ECO:0007669"/>
    <property type="project" value="InterPro"/>
</dbReference>
<evidence type="ECO:0000256" key="6">
    <source>
        <dbReference type="ARBA" id="ARBA00023014"/>
    </source>
</evidence>
<dbReference type="InterPro" id="IPR001663">
    <property type="entry name" value="Rng_hydr_dOase-A"/>
</dbReference>
<evidence type="ECO:0000313" key="8">
    <source>
        <dbReference type="EMBL" id="SVA46657.1"/>
    </source>
</evidence>
<dbReference type="CDD" id="cd00680">
    <property type="entry name" value="RHO_alpha_C"/>
    <property type="match status" value="1"/>
</dbReference>
<dbReference type="EMBL" id="UINC01010495">
    <property type="protein sequence ID" value="SVA46657.1"/>
    <property type="molecule type" value="Genomic_DNA"/>
</dbReference>
<evidence type="ECO:0000256" key="1">
    <source>
        <dbReference type="ARBA" id="ARBA00001962"/>
    </source>
</evidence>
<dbReference type="PROSITE" id="PS51296">
    <property type="entry name" value="RIESKE"/>
    <property type="match status" value="1"/>
</dbReference>
<evidence type="ECO:0000256" key="2">
    <source>
        <dbReference type="ARBA" id="ARBA00022714"/>
    </source>
</evidence>
<sequence length="373" mass="42044">MELQVRSQQEQLYAAYHDPALYERENDVLFARSWVNTGSASRMASPGDAIPVTVAGLPLILLRDENGCIRGFHNVCRHRGARVLRAPCQGEKLLHCAYHGWAYGMDGGLRGTPHWKTGDRSAPADFDPQHYGLEPVRVAVWLDQVFVNIDGKAPKFEQFVAPLTSRWQSYDLSRFSLGQQRTLTADANWKFVIENYLDTYHLPMVHPQLGDVVAARRFTDVNIDDTVFGICYTTGAADKPKSSGQHLRQFDRLSDAQQVSQDILALYPNTLIELQPRHMMMVAIEPDGPARCTEHLNFYFIDEDATDPKLADERQRTAEAWCEIMNQDIEVLEDLQAAAHSPTASRASDMSPVWEQGTAAFRSRVARALLDQE</sequence>
<dbReference type="SUPFAM" id="SSF55961">
    <property type="entry name" value="Bet v1-like"/>
    <property type="match status" value="1"/>
</dbReference>
<keyword evidence="6" id="KW-0411">Iron-sulfur</keyword>
<evidence type="ECO:0000256" key="4">
    <source>
        <dbReference type="ARBA" id="ARBA00023002"/>
    </source>
</evidence>
<evidence type="ECO:0000259" key="7">
    <source>
        <dbReference type="PROSITE" id="PS51296"/>
    </source>
</evidence>
<dbReference type="CDD" id="cd03469">
    <property type="entry name" value="Rieske_RO_Alpha_N"/>
    <property type="match status" value="1"/>
</dbReference>
<evidence type="ECO:0000256" key="5">
    <source>
        <dbReference type="ARBA" id="ARBA00023004"/>
    </source>
</evidence>
<dbReference type="GO" id="GO:0051537">
    <property type="term" value="F:2 iron, 2 sulfur cluster binding"/>
    <property type="evidence" value="ECO:0007669"/>
    <property type="project" value="UniProtKB-KW"/>
</dbReference>
<dbReference type="AlphaFoldDB" id="A0A381W425"/>
<dbReference type="Gene3D" id="3.90.380.10">
    <property type="entry name" value="Naphthalene 1,2-dioxygenase Alpha Subunit, Chain A, domain 1"/>
    <property type="match status" value="1"/>
</dbReference>
<protein>
    <recommendedName>
        <fullName evidence="7">Rieske domain-containing protein</fullName>
    </recommendedName>
</protein>
<evidence type="ECO:0000256" key="3">
    <source>
        <dbReference type="ARBA" id="ARBA00022723"/>
    </source>
</evidence>
<feature type="domain" description="Rieske" evidence="7">
    <location>
        <begin position="46"/>
        <end position="147"/>
    </location>
</feature>
<dbReference type="PANTHER" id="PTHR43756">
    <property type="entry name" value="CHOLINE MONOOXYGENASE, CHLOROPLASTIC"/>
    <property type="match status" value="1"/>
</dbReference>
<comment type="cofactor">
    <cofactor evidence="1">
        <name>Fe cation</name>
        <dbReference type="ChEBI" id="CHEBI:24875"/>
    </cofactor>
</comment>